<dbReference type="SUPFAM" id="SSF52777">
    <property type="entry name" value="CoA-dependent acyltransferases"/>
    <property type="match status" value="1"/>
</dbReference>
<dbReference type="InterPro" id="IPR050743">
    <property type="entry name" value="2-oxoacid_DH_E2_comp"/>
</dbReference>
<evidence type="ECO:0000256" key="3">
    <source>
        <dbReference type="ARBA" id="ARBA00011484"/>
    </source>
</evidence>
<dbReference type="InterPro" id="IPR001078">
    <property type="entry name" value="2-oxoacid_DH_actylTfrase"/>
</dbReference>
<dbReference type="CDD" id="cd06849">
    <property type="entry name" value="lipoyl_domain"/>
    <property type="match status" value="1"/>
</dbReference>
<comment type="function">
    <text evidence="7">The pyruvate dehydrogenase complex catalyzes the overall conversion of pyruvate to acetyl-CoA and CO(2). It contains multiple copies of three enzymatic components: pyruvate dehydrogenase (E1), dihydrolipoamide acetyltransferase (E2) and lipoamide dehydrogenase (E3).</text>
</comment>
<dbReference type="GO" id="GO:0006086">
    <property type="term" value="P:pyruvate decarboxylation to acetyl-CoA"/>
    <property type="evidence" value="ECO:0007669"/>
    <property type="project" value="TreeGrafter"/>
</dbReference>
<dbReference type="PANTHER" id="PTHR43178:SF2">
    <property type="entry name" value="DIHYDROLIPOYLLYSINE-RESIDUE ACETYLTRANSFERASE COMPONENT OF PYRUVATE DEHYDROGENASE COMPLEX"/>
    <property type="match status" value="1"/>
</dbReference>
<evidence type="ECO:0000256" key="4">
    <source>
        <dbReference type="ARBA" id="ARBA00022679"/>
    </source>
</evidence>
<keyword evidence="4 9" id="KW-0808">Transferase</keyword>
<dbReference type="GO" id="GO:0005737">
    <property type="term" value="C:cytoplasm"/>
    <property type="evidence" value="ECO:0007669"/>
    <property type="project" value="TreeGrafter"/>
</dbReference>
<evidence type="ECO:0000259" key="11">
    <source>
        <dbReference type="PROSITE" id="PS50968"/>
    </source>
</evidence>
<dbReference type="PROSITE" id="PS00189">
    <property type="entry name" value="LIPOYL"/>
    <property type="match status" value="1"/>
</dbReference>
<dbReference type="InterPro" id="IPR000089">
    <property type="entry name" value="Biotin_lipoyl"/>
</dbReference>
<dbReference type="Pfam" id="PF00364">
    <property type="entry name" value="Biotin_lipoyl"/>
    <property type="match status" value="1"/>
</dbReference>
<dbReference type="GO" id="GO:0031405">
    <property type="term" value="F:lipoic acid binding"/>
    <property type="evidence" value="ECO:0007669"/>
    <property type="project" value="TreeGrafter"/>
</dbReference>
<dbReference type="AlphaFoldDB" id="A0A6P1MC07"/>
<feature type="domain" description="Lipoyl-binding" evidence="11">
    <location>
        <begin position="2"/>
        <end position="77"/>
    </location>
</feature>
<gene>
    <name evidence="13" type="ORF">GT409_11720</name>
</gene>
<dbReference type="RefSeq" id="WP_160629263.1">
    <property type="nucleotide sequence ID" value="NZ_CP047593.1"/>
</dbReference>
<dbReference type="InterPro" id="IPR011053">
    <property type="entry name" value="Single_hybrid_motif"/>
</dbReference>
<dbReference type="PROSITE" id="PS50968">
    <property type="entry name" value="BIOTINYL_LIPOYL"/>
    <property type="match status" value="1"/>
</dbReference>
<evidence type="ECO:0000313" key="13">
    <source>
        <dbReference type="EMBL" id="QHI70084.1"/>
    </source>
</evidence>
<dbReference type="Pfam" id="PF00198">
    <property type="entry name" value="2-oxoacid_dh"/>
    <property type="match status" value="1"/>
</dbReference>
<evidence type="ECO:0000256" key="2">
    <source>
        <dbReference type="ARBA" id="ARBA00007317"/>
    </source>
</evidence>
<dbReference type="Pfam" id="PF02817">
    <property type="entry name" value="E3_binding"/>
    <property type="match status" value="1"/>
</dbReference>
<evidence type="ECO:0000313" key="14">
    <source>
        <dbReference type="Proteomes" id="UP000464954"/>
    </source>
</evidence>
<protein>
    <recommendedName>
        <fullName evidence="9">Dihydrolipoamide acetyltransferase component of pyruvate dehydrogenase complex</fullName>
        <ecNumber evidence="9">2.3.1.-</ecNumber>
    </recommendedName>
</protein>
<dbReference type="FunFam" id="3.30.559.10:FF:000007">
    <property type="entry name" value="Dihydrolipoamide acetyltransferase component of pyruvate dehydrogenase complex"/>
    <property type="match status" value="1"/>
</dbReference>
<dbReference type="PROSITE" id="PS51826">
    <property type="entry name" value="PSBD"/>
    <property type="match status" value="1"/>
</dbReference>
<comment type="subunit">
    <text evidence="3">Forms a 24-polypeptide structural core with octahedral symmetry.</text>
</comment>
<dbReference type="InterPro" id="IPR036625">
    <property type="entry name" value="E3-bd_dom_sf"/>
</dbReference>
<evidence type="ECO:0000256" key="7">
    <source>
        <dbReference type="ARBA" id="ARBA00025211"/>
    </source>
</evidence>
<feature type="domain" description="Peripheral subunit-binding (PSBD)" evidence="12">
    <location>
        <begin position="159"/>
        <end position="196"/>
    </location>
</feature>
<evidence type="ECO:0000256" key="8">
    <source>
        <dbReference type="ARBA" id="ARBA00048370"/>
    </source>
</evidence>
<dbReference type="SUPFAM" id="SSF47005">
    <property type="entry name" value="Peripheral subunit-binding domain of 2-oxo acid dehydrogenase complex"/>
    <property type="match status" value="1"/>
</dbReference>
<dbReference type="GO" id="GO:0004742">
    <property type="term" value="F:dihydrolipoyllysine-residue acetyltransferase activity"/>
    <property type="evidence" value="ECO:0007669"/>
    <property type="project" value="UniProtKB-EC"/>
</dbReference>
<dbReference type="Gene3D" id="4.10.320.10">
    <property type="entry name" value="E3-binding domain"/>
    <property type="match status" value="1"/>
</dbReference>
<evidence type="ECO:0000256" key="1">
    <source>
        <dbReference type="ARBA" id="ARBA00001938"/>
    </source>
</evidence>
<keyword evidence="6 9" id="KW-0012">Acyltransferase</keyword>
<dbReference type="EMBL" id="CP047593">
    <property type="protein sequence ID" value="QHI70084.1"/>
    <property type="molecule type" value="Genomic_DNA"/>
</dbReference>
<dbReference type="Gene3D" id="2.40.50.100">
    <property type="match status" value="1"/>
</dbReference>
<evidence type="ECO:0000259" key="12">
    <source>
        <dbReference type="PROSITE" id="PS51826"/>
    </source>
</evidence>
<comment type="similarity">
    <text evidence="2 9">Belongs to the 2-oxoacid dehydrogenase family.</text>
</comment>
<dbReference type="SUPFAM" id="SSF51230">
    <property type="entry name" value="Single hybrid motif"/>
    <property type="match status" value="1"/>
</dbReference>
<dbReference type="KEGG" id="taer:GT409_11720"/>
<feature type="compositionally biased region" description="Acidic residues" evidence="10">
    <location>
        <begin position="84"/>
        <end position="107"/>
    </location>
</feature>
<dbReference type="InterPro" id="IPR023213">
    <property type="entry name" value="CAT-like_dom_sf"/>
</dbReference>
<proteinExistence type="inferred from homology"/>
<reference evidence="13 14" key="1">
    <citation type="submission" date="2020-01" db="EMBL/GenBank/DDBJ databases">
        <title>Ponticoccus aerotolerans gen. nov., sp. nov., an anaerobic bacterium and proposal of Ponticoccusceae fam. nov., Ponticoccusles ord. nov. and Ponticoccuse classis nov. in the phylum Kiritimatiellaeota.</title>
        <authorList>
            <person name="Zhou L.Y."/>
            <person name="Du Z.J."/>
        </authorList>
    </citation>
    <scope>NUCLEOTIDE SEQUENCE [LARGE SCALE GENOMIC DNA]</scope>
    <source>
        <strain evidence="13 14">S-5007</strain>
    </source>
</reference>
<name>A0A6P1MC07_9BACT</name>
<feature type="compositionally biased region" description="Low complexity" evidence="10">
    <location>
        <begin position="137"/>
        <end position="147"/>
    </location>
</feature>
<keyword evidence="5 9" id="KW-0450">Lipoyl</keyword>
<comment type="cofactor">
    <cofactor evidence="1 9">
        <name>(R)-lipoate</name>
        <dbReference type="ChEBI" id="CHEBI:83088"/>
    </cofactor>
</comment>
<dbReference type="InterPro" id="IPR003016">
    <property type="entry name" value="2-oxoA_DH_lipoyl-BS"/>
</dbReference>
<dbReference type="PANTHER" id="PTHR43178">
    <property type="entry name" value="DIHYDROLIPOAMIDE ACETYLTRANSFERASE COMPONENT OF PYRUVATE DEHYDROGENASE COMPLEX"/>
    <property type="match status" value="1"/>
</dbReference>
<keyword evidence="14" id="KW-1185">Reference proteome</keyword>
<evidence type="ECO:0000256" key="10">
    <source>
        <dbReference type="SAM" id="MobiDB-lite"/>
    </source>
</evidence>
<organism evidence="13 14">
    <name type="scientific">Tichowtungia aerotolerans</name>
    <dbReference type="NCBI Taxonomy" id="2697043"/>
    <lineage>
        <taxon>Bacteria</taxon>
        <taxon>Pseudomonadati</taxon>
        <taxon>Kiritimatiellota</taxon>
        <taxon>Tichowtungiia</taxon>
        <taxon>Tichowtungiales</taxon>
        <taxon>Tichowtungiaceae</taxon>
        <taxon>Tichowtungia</taxon>
    </lineage>
</organism>
<feature type="region of interest" description="Disordered" evidence="10">
    <location>
        <begin position="79"/>
        <end position="147"/>
    </location>
</feature>
<accession>A0A6P1MC07</accession>
<dbReference type="InterPro" id="IPR004167">
    <property type="entry name" value="PSBD"/>
</dbReference>
<evidence type="ECO:0000256" key="5">
    <source>
        <dbReference type="ARBA" id="ARBA00022823"/>
    </source>
</evidence>
<dbReference type="Gene3D" id="3.30.559.10">
    <property type="entry name" value="Chloramphenicol acetyltransferase-like domain"/>
    <property type="match status" value="1"/>
</dbReference>
<comment type="catalytic activity">
    <reaction evidence="8">
        <text>N(6)-[(R)-dihydrolipoyl]-L-lysyl-[protein] + acetyl-CoA = N(6)-[(R)-S(8)-acetyldihydrolipoyl]-L-lysyl-[protein] + CoA</text>
        <dbReference type="Rhea" id="RHEA:17017"/>
        <dbReference type="Rhea" id="RHEA-COMP:10475"/>
        <dbReference type="Rhea" id="RHEA-COMP:10478"/>
        <dbReference type="ChEBI" id="CHEBI:57287"/>
        <dbReference type="ChEBI" id="CHEBI:57288"/>
        <dbReference type="ChEBI" id="CHEBI:83100"/>
        <dbReference type="ChEBI" id="CHEBI:83111"/>
        <dbReference type="EC" id="2.3.1.12"/>
    </reaction>
</comment>
<dbReference type="Proteomes" id="UP000464954">
    <property type="component" value="Chromosome"/>
</dbReference>
<evidence type="ECO:0000256" key="9">
    <source>
        <dbReference type="RuleBase" id="RU003423"/>
    </source>
</evidence>
<dbReference type="EC" id="2.3.1.-" evidence="9"/>
<sequence length="440" mass="46788">MAVEIKVPELGENIDSGEVVSVPVSAGDFVSEGQTILEVEAGKATIEIPAPSDGTVGSVNVSEGDSVAVGQVIITIESGAAENAEAEPEEESEPEPVAEEKEEPEPVQEEKPAPEPAPKSQAPAAKEEELAAEASREAAPAQPAACEPKSQVAKALAVSASPKVRRLARELGVDVHLVSSTGPGGFITEDDVKEFARSGLNSGGSAAGSRTTRVEKMTAVRKATMKHMAHCWATIPHVTQHDMADITELESLRKRYAPKAESVGAKLTMTAVLIKIIASALKVHPKFNCSIDPEKGEILYKEYYNIGIAMDTPKGLLVPVITDGDKKNMVELAVELKGLAEKARDGKIEPSDMKDGTFTFTNLGGIGGSFFTPIINSPEVAILGTGRAYWEPGLEDGQRHFRLPLSLSYDHRIIDGADGARFLKWIIDAIEEPLLVSLEG</sequence>
<evidence type="ECO:0000256" key="6">
    <source>
        <dbReference type="ARBA" id="ARBA00023315"/>
    </source>
</evidence>